<evidence type="ECO:0000313" key="3">
    <source>
        <dbReference type="Proteomes" id="UP000051236"/>
    </source>
</evidence>
<keyword evidence="1" id="KW-0812">Transmembrane</keyword>
<comment type="caution">
    <text evidence="2">The sequence shown here is derived from an EMBL/GenBank/DDBJ whole genome shotgun (WGS) entry which is preliminary data.</text>
</comment>
<dbReference type="EMBL" id="AZGA01000057">
    <property type="protein sequence ID" value="KRM33253.1"/>
    <property type="molecule type" value="Genomic_DNA"/>
</dbReference>
<dbReference type="Proteomes" id="UP000051236">
    <property type="component" value="Unassembled WGS sequence"/>
</dbReference>
<gene>
    <name evidence="2" type="ORF">FC83_GL003337</name>
</gene>
<accession>A0A0R1XUG9</accession>
<feature type="transmembrane region" description="Helical" evidence="1">
    <location>
        <begin position="38"/>
        <end position="55"/>
    </location>
</feature>
<reference evidence="2 3" key="1">
    <citation type="journal article" date="2015" name="Genome Announc.">
        <title>Expanding the biotechnology potential of lactobacilli through comparative genomics of 213 strains and associated genera.</title>
        <authorList>
            <person name="Sun Z."/>
            <person name="Harris H.M."/>
            <person name="McCann A."/>
            <person name="Guo C."/>
            <person name="Argimon S."/>
            <person name="Zhang W."/>
            <person name="Yang X."/>
            <person name="Jeffery I.B."/>
            <person name="Cooney J.C."/>
            <person name="Kagawa T.F."/>
            <person name="Liu W."/>
            <person name="Song Y."/>
            <person name="Salvetti E."/>
            <person name="Wrobel A."/>
            <person name="Rasinkangas P."/>
            <person name="Parkhill J."/>
            <person name="Rea M.C."/>
            <person name="O'Sullivan O."/>
            <person name="Ritari J."/>
            <person name="Douillard F.P."/>
            <person name="Paul Ross R."/>
            <person name="Yang R."/>
            <person name="Briner A.E."/>
            <person name="Felis G.E."/>
            <person name="de Vos W.M."/>
            <person name="Barrangou R."/>
            <person name="Klaenhammer T.R."/>
            <person name="Caufield P.W."/>
            <person name="Cui Y."/>
            <person name="Zhang H."/>
            <person name="O'Toole P.W."/>
        </authorList>
    </citation>
    <scope>NUCLEOTIDE SEQUENCE [LARGE SCALE GENOMIC DNA]</scope>
    <source>
        <strain evidence="2 3">DSM 18527</strain>
    </source>
</reference>
<keyword evidence="1" id="KW-1133">Transmembrane helix</keyword>
<feature type="transmembrane region" description="Helical" evidence="1">
    <location>
        <begin position="12"/>
        <end position="32"/>
    </location>
</feature>
<sequence>MVKMMNKLSLGYRILALIAVTIALIATLIYGLTNPLTQLVYGMLTLIVVLLYIINQKKHSS</sequence>
<keyword evidence="1" id="KW-0472">Membrane</keyword>
<proteinExistence type="predicted"/>
<keyword evidence="3" id="KW-1185">Reference proteome</keyword>
<organism evidence="2 3">
    <name type="scientific">Agrilactobacillus composti DSM 18527 = JCM 14202</name>
    <dbReference type="NCBI Taxonomy" id="1423734"/>
    <lineage>
        <taxon>Bacteria</taxon>
        <taxon>Bacillati</taxon>
        <taxon>Bacillota</taxon>
        <taxon>Bacilli</taxon>
        <taxon>Lactobacillales</taxon>
        <taxon>Lactobacillaceae</taxon>
        <taxon>Agrilactobacillus</taxon>
    </lineage>
</organism>
<dbReference type="AlphaFoldDB" id="A0A0R1XUG9"/>
<evidence type="ECO:0000313" key="2">
    <source>
        <dbReference type="EMBL" id="KRM33253.1"/>
    </source>
</evidence>
<dbReference type="PATRIC" id="fig|1423734.3.peg.3389"/>
<protein>
    <submittedName>
        <fullName evidence="2">Uncharacterized protein</fullName>
    </submittedName>
</protein>
<evidence type="ECO:0000256" key="1">
    <source>
        <dbReference type="SAM" id="Phobius"/>
    </source>
</evidence>
<name>A0A0R1XUG9_9LACO</name>